<organism evidence="8 9">
    <name type="scientific">Cucumis melo</name>
    <name type="common">Muskmelon</name>
    <dbReference type="NCBI Taxonomy" id="3656"/>
    <lineage>
        <taxon>Eukaryota</taxon>
        <taxon>Viridiplantae</taxon>
        <taxon>Streptophyta</taxon>
        <taxon>Embryophyta</taxon>
        <taxon>Tracheophyta</taxon>
        <taxon>Spermatophyta</taxon>
        <taxon>Magnoliopsida</taxon>
        <taxon>eudicotyledons</taxon>
        <taxon>Gunneridae</taxon>
        <taxon>Pentapetalae</taxon>
        <taxon>rosids</taxon>
        <taxon>fabids</taxon>
        <taxon>Cucurbitales</taxon>
        <taxon>Cucurbitaceae</taxon>
        <taxon>Benincaseae</taxon>
        <taxon>Cucumis</taxon>
    </lineage>
</organism>
<dbReference type="eggNOG" id="KOG3065">
    <property type="taxonomic scope" value="Eukaryota"/>
</dbReference>
<evidence type="ECO:0000259" key="7">
    <source>
        <dbReference type="PROSITE" id="PS50192"/>
    </source>
</evidence>
<feature type="domain" description="T-SNARE coiled-coil homology" evidence="7">
    <location>
        <begin position="235"/>
        <end position="297"/>
    </location>
</feature>
<dbReference type="RefSeq" id="XP_008446422.2">
    <property type="nucleotide sequence ID" value="XM_008448200.2"/>
</dbReference>
<dbReference type="PANTHER" id="PTHR19305:SF40">
    <property type="entry name" value="SNAP25 HOMOLOGOUS PROTEIN SNAP30-RELATED"/>
    <property type="match status" value="1"/>
</dbReference>
<dbReference type="SMART" id="SM00397">
    <property type="entry name" value="t_SNARE"/>
    <property type="match status" value="2"/>
</dbReference>
<feature type="compositionally biased region" description="Basic and acidic residues" evidence="6">
    <location>
        <begin position="80"/>
        <end position="92"/>
    </location>
</feature>
<dbReference type="GO" id="GO:0031201">
    <property type="term" value="C:SNARE complex"/>
    <property type="evidence" value="ECO:0007669"/>
    <property type="project" value="InterPro"/>
</dbReference>
<dbReference type="GO" id="GO:0005484">
    <property type="term" value="F:SNAP receptor activity"/>
    <property type="evidence" value="ECO:0007669"/>
    <property type="project" value="InterPro"/>
</dbReference>
<dbReference type="InterPro" id="IPR000727">
    <property type="entry name" value="T_SNARE_dom"/>
</dbReference>
<keyword evidence="5" id="KW-0175">Coiled coil</keyword>
<name>A0A1S3BF13_CUCME</name>
<feature type="region of interest" description="Disordered" evidence="6">
    <location>
        <begin position="1"/>
        <end position="96"/>
    </location>
</feature>
<dbReference type="InterPro" id="IPR044766">
    <property type="entry name" value="NPSN/SNAP25-like_N_SNARE"/>
</dbReference>
<evidence type="ECO:0000256" key="2">
    <source>
        <dbReference type="ARBA" id="ARBA00022448"/>
    </source>
</evidence>
<accession>A0A1S3BF13</accession>
<dbReference type="Gramene" id="MELO3C012141.2.1">
    <property type="protein sequence ID" value="MELO3C012141.2.1"/>
    <property type="gene ID" value="MELO3C012141.2"/>
</dbReference>
<dbReference type="GO" id="GO:0005886">
    <property type="term" value="C:plasma membrane"/>
    <property type="evidence" value="ECO:0007669"/>
    <property type="project" value="TreeGrafter"/>
</dbReference>
<protein>
    <submittedName>
        <fullName evidence="9">SNAP25 homologous protein SNAP30</fullName>
    </submittedName>
</protein>
<dbReference type="GO" id="GO:0015031">
    <property type="term" value="P:protein transport"/>
    <property type="evidence" value="ECO:0007669"/>
    <property type="project" value="UniProtKB-KW"/>
</dbReference>
<keyword evidence="3" id="KW-0653">Protein transport</keyword>
<feature type="compositionally biased region" description="Basic and acidic residues" evidence="6">
    <location>
        <begin position="195"/>
        <end position="209"/>
    </location>
</feature>
<feature type="compositionally biased region" description="Polar residues" evidence="6">
    <location>
        <begin position="214"/>
        <end position="223"/>
    </location>
</feature>
<gene>
    <name evidence="9" type="primary">LOC103489173</name>
</gene>
<dbReference type="PANTHER" id="PTHR19305">
    <property type="entry name" value="SYNAPTOSOMAL ASSOCIATED PROTEIN"/>
    <property type="match status" value="1"/>
</dbReference>
<comment type="subcellular location">
    <subcellularLocation>
        <location evidence="1">Membrane</location>
    </subcellularLocation>
</comment>
<evidence type="ECO:0000256" key="6">
    <source>
        <dbReference type="SAM" id="MobiDB-lite"/>
    </source>
</evidence>
<evidence type="ECO:0000256" key="1">
    <source>
        <dbReference type="ARBA" id="ARBA00004370"/>
    </source>
</evidence>
<keyword evidence="4" id="KW-0472">Membrane</keyword>
<dbReference type="Gene3D" id="1.20.5.110">
    <property type="match status" value="2"/>
</dbReference>
<feature type="compositionally biased region" description="Polar residues" evidence="6">
    <location>
        <begin position="40"/>
        <end position="51"/>
    </location>
</feature>
<evidence type="ECO:0000313" key="9">
    <source>
        <dbReference type="RefSeq" id="XP_008446422.2"/>
    </source>
</evidence>
<dbReference type="KEGG" id="cmo:103489173"/>
<dbReference type="SUPFAM" id="SSF58038">
    <property type="entry name" value="SNARE fusion complex"/>
    <property type="match status" value="2"/>
</dbReference>
<dbReference type="CDD" id="cd15861">
    <property type="entry name" value="SNARE_SNAP25N_23N_29N_SEC9N"/>
    <property type="match status" value="1"/>
</dbReference>
<dbReference type="Proteomes" id="UP001652600">
    <property type="component" value="Chromosome 10"/>
</dbReference>
<keyword evidence="2" id="KW-0813">Transport</keyword>
<dbReference type="GeneID" id="103489173"/>
<dbReference type="InParanoid" id="A0A1S3BF13"/>
<dbReference type="GO" id="GO:0016192">
    <property type="term" value="P:vesicle-mediated transport"/>
    <property type="evidence" value="ECO:0007669"/>
    <property type="project" value="UniProtKB-ARBA"/>
</dbReference>
<feature type="compositionally biased region" description="Polar residues" evidence="6">
    <location>
        <begin position="12"/>
        <end position="31"/>
    </location>
</feature>
<feature type="coiled-coil region" evidence="5">
    <location>
        <begin position="266"/>
        <end position="293"/>
    </location>
</feature>
<evidence type="ECO:0000256" key="3">
    <source>
        <dbReference type="ARBA" id="ARBA00022927"/>
    </source>
</evidence>
<dbReference type="PROSITE" id="PS50192">
    <property type="entry name" value="T_SNARE"/>
    <property type="match status" value="1"/>
</dbReference>
<evidence type="ECO:0000313" key="8">
    <source>
        <dbReference type="Proteomes" id="UP001652600"/>
    </source>
</evidence>
<sequence>MFSFMKSPAKVTKQNSVDPELSTGSGTNPFDSDTGPDAKQTLNAARRTSSEPVLPIPNANPFDDDDGFVGRKGTATSSGSKDRYKNDFRDSGGLENQSVQELENYAVYKAEETTKSVNNCLKIAEDIREDATKTLDMLHKQGEQIERTHRMAADMDKDLSKGEKLLNNLGGMFSKPWKPKKTKEITGPLITADHSSGKTENNKEQREKLGLSTGKKQSATKTPPSEPSGAMQKVEVEKEKQDDALSDLSNILGDLKSMAVDMGSELDRQNKALDHLSDDVDELNSRVKGANQRARHLIGK</sequence>
<dbReference type="CDD" id="cd15841">
    <property type="entry name" value="SNARE_Qc"/>
    <property type="match status" value="1"/>
</dbReference>
<feature type="region of interest" description="Disordered" evidence="6">
    <location>
        <begin position="170"/>
        <end position="242"/>
    </location>
</feature>
<evidence type="ECO:0000256" key="4">
    <source>
        <dbReference type="ARBA" id="ARBA00023136"/>
    </source>
</evidence>
<proteinExistence type="predicted"/>
<evidence type="ECO:0000256" key="5">
    <source>
        <dbReference type="SAM" id="Coils"/>
    </source>
</evidence>
<keyword evidence="8" id="KW-1185">Reference proteome</keyword>
<reference evidence="9" key="1">
    <citation type="submission" date="2025-08" db="UniProtKB">
        <authorList>
            <consortium name="RefSeq"/>
        </authorList>
    </citation>
    <scope>IDENTIFICATION</scope>
    <source>
        <tissue evidence="9">Stem</tissue>
    </source>
</reference>
<dbReference type="AlphaFoldDB" id="A0A1S3BF13"/>